<evidence type="ECO:0000256" key="6">
    <source>
        <dbReference type="ARBA" id="ARBA00022989"/>
    </source>
</evidence>
<proteinExistence type="inferred from homology"/>
<evidence type="ECO:0000313" key="10">
    <source>
        <dbReference type="EMBL" id="PWE14848.1"/>
    </source>
</evidence>
<dbReference type="GO" id="GO:0005886">
    <property type="term" value="C:plasma membrane"/>
    <property type="evidence" value="ECO:0007669"/>
    <property type="project" value="UniProtKB-SubCell"/>
</dbReference>
<keyword evidence="6 8" id="KW-1133">Transmembrane helix</keyword>
<feature type="transmembrane region" description="Helical" evidence="8">
    <location>
        <begin position="324"/>
        <end position="345"/>
    </location>
</feature>
<evidence type="ECO:0000256" key="8">
    <source>
        <dbReference type="SAM" id="Phobius"/>
    </source>
</evidence>
<evidence type="ECO:0000313" key="11">
    <source>
        <dbReference type="Proteomes" id="UP000245216"/>
    </source>
</evidence>
<dbReference type="NCBIfam" id="TIGR00711">
    <property type="entry name" value="efflux_EmrB"/>
    <property type="match status" value="1"/>
</dbReference>
<dbReference type="EMBL" id="QEXO01000002">
    <property type="protein sequence ID" value="PWE14848.1"/>
    <property type="molecule type" value="Genomic_DNA"/>
</dbReference>
<organism evidence="10 11">
    <name type="scientific">Alcaligenes faecalis</name>
    <dbReference type="NCBI Taxonomy" id="511"/>
    <lineage>
        <taxon>Bacteria</taxon>
        <taxon>Pseudomonadati</taxon>
        <taxon>Pseudomonadota</taxon>
        <taxon>Betaproteobacteria</taxon>
        <taxon>Burkholderiales</taxon>
        <taxon>Alcaligenaceae</taxon>
        <taxon>Alcaligenes</taxon>
    </lineage>
</organism>
<dbReference type="AlphaFoldDB" id="A0A2U2BLF1"/>
<dbReference type="STRING" id="511.UZ73_08150"/>
<feature type="transmembrane region" description="Helical" evidence="8">
    <location>
        <begin position="41"/>
        <end position="64"/>
    </location>
</feature>
<keyword evidence="7 8" id="KW-0472">Membrane</keyword>
<evidence type="ECO:0000256" key="5">
    <source>
        <dbReference type="ARBA" id="ARBA00022692"/>
    </source>
</evidence>
<feature type="transmembrane region" description="Helical" evidence="8">
    <location>
        <begin position="76"/>
        <end position="99"/>
    </location>
</feature>
<protein>
    <submittedName>
        <fullName evidence="10">MFS transporter</fullName>
    </submittedName>
</protein>
<sequence length="502" mass="53530">MTRRLALTIAIYLGTFMVTLDISIVNLALPRMQQSLQTDMAGLQWIVDSYALCLSAFMLSAGLLGDRYGRKKSWLLGVLAFTVGSMMCALAGSLSALLWGRVVQGMAGALLIPGALSILTHAFPDPAQRARVIGGWSSFSALALVLGPILGGVLVDVADWPSIFSLNLPLGLLTLGLGMWGIQESANPEHAAFDPIGQLLSVIWLGSLTYGLICAGEQGWHATETVCSLGVATVTFVAFIYAQTRVARPLLPLSLFRDYRFSTANIASFVLGFAAYSNVFFLSLFFQNALGWSATQTGWGLAPQFIGMAVLASRFGALSQRFGLKMILTVGFGLMAAGSWLMMLLQPGASYWMAGFALAVLGIGMGLSVPACSTLVMNLVPRERSGMASATTNAIRQTGMTLGVALLASLMSQGAVSSLSSRLDPVNPMREQAQQIISSGQVNLPASADSLFWMQAIQHAWADGFHRVMFWAGLLAVFSLVLLLRLRLPRVQAAPAAAVELH</sequence>
<dbReference type="InterPro" id="IPR004638">
    <property type="entry name" value="EmrB-like"/>
</dbReference>
<evidence type="ECO:0000259" key="9">
    <source>
        <dbReference type="PROSITE" id="PS50850"/>
    </source>
</evidence>
<gene>
    <name evidence="10" type="ORF">DF183_09125</name>
</gene>
<evidence type="ECO:0000256" key="3">
    <source>
        <dbReference type="ARBA" id="ARBA00022448"/>
    </source>
</evidence>
<name>A0A2U2BLF1_ALCFA</name>
<keyword evidence="4" id="KW-1003">Cell membrane</keyword>
<feature type="transmembrane region" description="Helical" evidence="8">
    <location>
        <begin position="7"/>
        <end position="29"/>
    </location>
</feature>
<evidence type="ECO:0000256" key="1">
    <source>
        <dbReference type="ARBA" id="ARBA00004651"/>
    </source>
</evidence>
<reference evidence="10 11" key="1">
    <citation type="submission" date="2018-05" db="EMBL/GenBank/DDBJ databases">
        <title>Genome Sequence of an Efficient Indole-Degrading Bacterium, Alcaligenes sp.YBY.</title>
        <authorList>
            <person name="Yang B."/>
        </authorList>
    </citation>
    <scope>NUCLEOTIDE SEQUENCE [LARGE SCALE GENOMIC DNA]</scope>
    <source>
        <strain evidence="10 11">YBY</strain>
    </source>
</reference>
<comment type="subcellular location">
    <subcellularLocation>
        <location evidence="1">Cell membrane</location>
        <topology evidence="1">Multi-pass membrane protein</topology>
    </subcellularLocation>
</comment>
<evidence type="ECO:0000256" key="2">
    <source>
        <dbReference type="ARBA" id="ARBA00008537"/>
    </source>
</evidence>
<feature type="domain" description="Major facilitator superfamily (MFS) profile" evidence="9">
    <location>
        <begin position="7"/>
        <end position="491"/>
    </location>
</feature>
<feature type="transmembrane region" description="Helical" evidence="8">
    <location>
        <begin position="468"/>
        <end position="486"/>
    </location>
</feature>
<feature type="transmembrane region" description="Helical" evidence="8">
    <location>
        <begin position="351"/>
        <end position="380"/>
    </location>
</feature>
<feature type="transmembrane region" description="Helical" evidence="8">
    <location>
        <begin position="192"/>
        <end position="213"/>
    </location>
</feature>
<dbReference type="RefSeq" id="WP_109088904.1">
    <property type="nucleotide sequence ID" value="NZ_QEXO01000002.1"/>
</dbReference>
<evidence type="ECO:0000256" key="7">
    <source>
        <dbReference type="ARBA" id="ARBA00023136"/>
    </source>
</evidence>
<dbReference type="InterPro" id="IPR020846">
    <property type="entry name" value="MFS_dom"/>
</dbReference>
<dbReference type="PANTHER" id="PTHR42718">
    <property type="entry name" value="MAJOR FACILITATOR SUPERFAMILY MULTIDRUG TRANSPORTER MFSC"/>
    <property type="match status" value="1"/>
</dbReference>
<dbReference type="InterPro" id="IPR036259">
    <property type="entry name" value="MFS_trans_sf"/>
</dbReference>
<feature type="transmembrane region" description="Helical" evidence="8">
    <location>
        <begin position="160"/>
        <end position="180"/>
    </location>
</feature>
<feature type="transmembrane region" description="Helical" evidence="8">
    <location>
        <begin position="263"/>
        <end position="286"/>
    </location>
</feature>
<dbReference type="InterPro" id="IPR011701">
    <property type="entry name" value="MFS"/>
</dbReference>
<comment type="similarity">
    <text evidence="2">Belongs to the major facilitator superfamily. EmrB family.</text>
</comment>
<accession>A0A2U2BLF1</accession>
<comment type="caution">
    <text evidence="10">The sequence shown here is derived from an EMBL/GenBank/DDBJ whole genome shotgun (WGS) entry which is preliminary data.</text>
</comment>
<feature type="transmembrane region" description="Helical" evidence="8">
    <location>
        <begin position="135"/>
        <end position="154"/>
    </location>
</feature>
<dbReference type="SUPFAM" id="SSF103473">
    <property type="entry name" value="MFS general substrate transporter"/>
    <property type="match status" value="1"/>
</dbReference>
<feature type="transmembrane region" description="Helical" evidence="8">
    <location>
        <begin position="401"/>
        <end position="420"/>
    </location>
</feature>
<dbReference type="PANTHER" id="PTHR42718:SF9">
    <property type="entry name" value="MAJOR FACILITATOR SUPERFAMILY MULTIDRUG TRANSPORTER MFSC"/>
    <property type="match status" value="1"/>
</dbReference>
<feature type="transmembrane region" description="Helical" evidence="8">
    <location>
        <begin position="219"/>
        <end position="242"/>
    </location>
</feature>
<dbReference type="CDD" id="cd17321">
    <property type="entry name" value="MFS_MMR_MDR_like"/>
    <property type="match status" value="1"/>
</dbReference>
<dbReference type="Gene3D" id="1.20.1720.10">
    <property type="entry name" value="Multidrug resistance protein D"/>
    <property type="match status" value="1"/>
</dbReference>
<keyword evidence="3" id="KW-0813">Transport</keyword>
<reference evidence="10 11" key="2">
    <citation type="submission" date="2018-05" db="EMBL/GenBank/DDBJ databases">
        <authorList>
            <person name="Lanie J.A."/>
            <person name="Ng W.-L."/>
            <person name="Kazmierczak K.M."/>
            <person name="Andrzejewski T.M."/>
            <person name="Davidsen T.M."/>
            <person name="Wayne K.J."/>
            <person name="Tettelin H."/>
            <person name="Glass J.I."/>
            <person name="Rusch D."/>
            <person name="Podicherti R."/>
            <person name="Tsui H.-C.T."/>
            <person name="Winkler M.E."/>
        </authorList>
    </citation>
    <scope>NUCLEOTIDE SEQUENCE [LARGE SCALE GENOMIC DNA]</scope>
    <source>
        <strain evidence="10 11">YBY</strain>
    </source>
</reference>
<dbReference type="Gene3D" id="1.20.1250.20">
    <property type="entry name" value="MFS general substrate transporter like domains"/>
    <property type="match status" value="1"/>
</dbReference>
<keyword evidence="5 8" id="KW-0812">Transmembrane</keyword>
<dbReference type="GO" id="GO:0022857">
    <property type="term" value="F:transmembrane transporter activity"/>
    <property type="evidence" value="ECO:0007669"/>
    <property type="project" value="InterPro"/>
</dbReference>
<dbReference type="Proteomes" id="UP000245216">
    <property type="component" value="Unassembled WGS sequence"/>
</dbReference>
<dbReference type="Pfam" id="PF07690">
    <property type="entry name" value="MFS_1"/>
    <property type="match status" value="1"/>
</dbReference>
<evidence type="ECO:0000256" key="4">
    <source>
        <dbReference type="ARBA" id="ARBA00022475"/>
    </source>
</evidence>
<dbReference type="PROSITE" id="PS50850">
    <property type="entry name" value="MFS"/>
    <property type="match status" value="1"/>
</dbReference>